<accession>A0A2G5SQ16</accession>
<reference evidence="3" key="1">
    <citation type="submission" date="2017-10" db="EMBL/GenBank/DDBJ databases">
        <title>Rapid genome shrinkage in a self-fertile nematode reveals novel sperm competition proteins.</title>
        <authorList>
            <person name="Yin D."/>
            <person name="Schwarz E.M."/>
            <person name="Thomas C.G."/>
            <person name="Felde R.L."/>
            <person name="Korf I.F."/>
            <person name="Cutter A.D."/>
            <person name="Schartner C.M."/>
            <person name="Ralston E.J."/>
            <person name="Meyer B.J."/>
            <person name="Haag E.S."/>
        </authorList>
    </citation>
    <scope>NUCLEOTIDE SEQUENCE [LARGE SCALE GENOMIC DNA]</scope>
    <source>
        <strain evidence="3">JU1422</strain>
    </source>
</reference>
<feature type="region of interest" description="Disordered" evidence="1">
    <location>
        <begin position="1"/>
        <end position="24"/>
    </location>
</feature>
<dbReference type="Proteomes" id="UP000230233">
    <property type="component" value="Chromosome X"/>
</dbReference>
<gene>
    <name evidence="2" type="primary">Cnig_chr_X.g23350</name>
    <name evidence="2" type="ORF">B9Z55_023350</name>
</gene>
<dbReference type="AlphaFoldDB" id="A0A2G5SQ16"/>
<evidence type="ECO:0000313" key="2">
    <source>
        <dbReference type="EMBL" id="PIC16926.1"/>
    </source>
</evidence>
<dbReference type="EMBL" id="PDUG01000006">
    <property type="protein sequence ID" value="PIC16926.1"/>
    <property type="molecule type" value="Genomic_DNA"/>
</dbReference>
<feature type="compositionally biased region" description="Basic and acidic residues" evidence="1">
    <location>
        <begin position="1"/>
        <end position="14"/>
    </location>
</feature>
<name>A0A2G5SQ16_9PELO</name>
<proteinExistence type="predicted"/>
<keyword evidence="3" id="KW-1185">Reference proteome</keyword>
<organism evidence="2 3">
    <name type="scientific">Caenorhabditis nigoni</name>
    <dbReference type="NCBI Taxonomy" id="1611254"/>
    <lineage>
        <taxon>Eukaryota</taxon>
        <taxon>Metazoa</taxon>
        <taxon>Ecdysozoa</taxon>
        <taxon>Nematoda</taxon>
        <taxon>Chromadorea</taxon>
        <taxon>Rhabditida</taxon>
        <taxon>Rhabditina</taxon>
        <taxon>Rhabditomorpha</taxon>
        <taxon>Rhabditoidea</taxon>
        <taxon>Rhabditidae</taxon>
        <taxon>Peloderinae</taxon>
        <taxon>Caenorhabditis</taxon>
    </lineage>
</organism>
<protein>
    <submittedName>
        <fullName evidence="2">Uncharacterized protein</fullName>
    </submittedName>
</protein>
<evidence type="ECO:0000313" key="3">
    <source>
        <dbReference type="Proteomes" id="UP000230233"/>
    </source>
</evidence>
<evidence type="ECO:0000256" key="1">
    <source>
        <dbReference type="SAM" id="MobiDB-lite"/>
    </source>
</evidence>
<sequence>MKTLDKHRENENTGRRKKDRRPMSHECRWEHMCGVFFAVYIYTLAQQNLDSMRDGCQEDNGRRWVDNG</sequence>
<comment type="caution">
    <text evidence="2">The sequence shown here is derived from an EMBL/GenBank/DDBJ whole genome shotgun (WGS) entry which is preliminary data.</text>
</comment>